<keyword evidence="1" id="KW-1133">Transmembrane helix</keyword>
<reference evidence="2 3" key="1">
    <citation type="submission" date="2022-06" db="EMBL/GenBank/DDBJ databases">
        <title>Sequencing the genomes of 1000 actinobacteria strains.</title>
        <authorList>
            <person name="Klenk H.-P."/>
        </authorList>
    </citation>
    <scope>NUCLEOTIDE SEQUENCE [LARGE SCALE GENOMIC DNA]</scope>
    <source>
        <strain evidence="2 3">DSM 44170</strain>
    </source>
</reference>
<accession>A0ABT1K3P6</accession>
<name>A0ABT1K3P6_9ACTN</name>
<feature type="transmembrane region" description="Helical" evidence="1">
    <location>
        <begin position="7"/>
        <end position="29"/>
    </location>
</feature>
<sequence>MSKTWIARLITGITLIAPVALLITGGGLIPPGVSWT</sequence>
<proteinExistence type="predicted"/>
<protein>
    <submittedName>
        <fullName evidence="2">Uncharacterized protein</fullName>
    </submittedName>
</protein>
<dbReference type="EMBL" id="JAMZEC010000001">
    <property type="protein sequence ID" value="MCP2348616.1"/>
    <property type="molecule type" value="Genomic_DNA"/>
</dbReference>
<keyword evidence="1" id="KW-0812">Transmembrane</keyword>
<keyword evidence="3" id="KW-1185">Reference proteome</keyword>
<comment type="caution">
    <text evidence="2">The sequence shown here is derived from an EMBL/GenBank/DDBJ whole genome shotgun (WGS) entry which is preliminary data.</text>
</comment>
<evidence type="ECO:0000313" key="2">
    <source>
        <dbReference type="EMBL" id="MCP2348616.1"/>
    </source>
</evidence>
<keyword evidence="1" id="KW-0472">Membrane</keyword>
<gene>
    <name evidence="2" type="ORF">HD595_004738</name>
</gene>
<evidence type="ECO:0000313" key="3">
    <source>
        <dbReference type="Proteomes" id="UP001320766"/>
    </source>
</evidence>
<evidence type="ECO:0000256" key="1">
    <source>
        <dbReference type="SAM" id="Phobius"/>
    </source>
</evidence>
<organism evidence="2 3">
    <name type="scientific">Nonomuraea roseoviolacea subsp. carminata</name>
    <dbReference type="NCBI Taxonomy" id="160689"/>
    <lineage>
        <taxon>Bacteria</taxon>
        <taxon>Bacillati</taxon>
        <taxon>Actinomycetota</taxon>
        <taxon>Actinomycetes</taxon>
        <taxon>Streptosporangiales</taxon>
        <taxon>Streptosporangiaceae</taxon>
        <taxon>Nonomuraea</taxon>
    </lineage>
</organism>
<dbReference type="Proteomes" id="UP001320766">
    <property type="component" value="Unassembled WGS sequence"/>
</dbReference>